<proteinExistence type="predicted"/>
<accession>A0ABP9DFU4</accession>
<protein>
    <recommendedName>
        <fullName evidence="4">GDYXXLXY protein</fullName>
    </recommendedName>
</protein>
<keyword evidence="3" id="KW-1185">Reference proteome</keyword>
<dbReference type="RefSeq" id="WP_345373520.1">
    <property type="nucleotide sequence ID" value="NZ_BAABJX010000051.1"/>
</dbReference>
<feature type="transmembrane region" description="Helical" evidence="1">
    <location>
        <begin position="7"/>
        <end position="28"/>
    </location>
</feature>
<dbReference type="InterPro" id="IPR025833">
    <property type="entry name" value="GDYXXLXY"/>
</dbReference>
<sequence length="197" mass="22602">MKENKKWLWIAFAIMVIVQIAVPAQMILKKEGIIFSGKVYKFRTAPVDPYDPFRGKYITLNFRDAEVPVSDPTVWERGMEVYLTLQEDAEGFAIPKDMTAYEPSVPEDYIKAEIAWFTHDSSAVRIHYPFRKYFMEESKALKAEKMYRESNAGKHQVYASVGIKEGDYVLKGVMVDGIPIEEAVEQVEDNTAKSPNF</sequence>
<reference evidence="3" key="1">
    <citation type="journal article" date="2019" name="Int. J. Syst. Evol. Microbiol.">
        <title>The Global Catalogue of Microorganisms (GCM) 10K type strain sequencing project: providing services to taxonomists for standard genome sequencing and annotation.</title>
        <authorList>
            <consortium name="The Broad Institute Genomics Platform"/>
            <consortium name="The Broad Institute Genome Sequencing Center for Infectious Disease"/>
            <person name="Wu L."/>
            <person name="Ma J."/>
        </authorList>
    </citation>
    <scope>NUCLEOTIDE SEQUENCE [LARGE SCALE GENOMIC DNA]</scope>
    <source>
        <strain evidence="3">JCM 18326</strain>
    </source>
</reference>
<dbReference type="EMBL" id="BAABJX010000051">
    <property type="protein sequence ID" value="GAA4844393.1"/>
    <property type="molecule type" value="Genomic_DNA"/>
</dbReference>
<keyword evidence="1" id="KW-1133">Transmembrane helix</keyword>
<evidence type="ECO:0008006" key="4">
    <source>
        <dbReference type="Google" id="ProtNLM"/>
    </source>
</evidence>
<organism evidence="2 3">
    <name type="scientific">Algivirga pacifica</name>
    <dbReference type="NCBI Taxonomy" id="1162670"/>
    <lineage>
        <taxon>Bacteria</taxon>
        <taxon>Pseudomonadati</taxon>
        <taxon>Bacteroidota</taxon>
        <taxon>Cytophagia</taxon>
        <taxon>Cytophagales</taxon>
        <taxon>Flammeovirgaceae</taxon>
        <taxon>Algivirga</taxon>
    </lineage>
</organism>
<comment type="caution">
    <text evidence="2">The sequence shown here is derived from an EMBL/GenBank/DDBJ whole genome shotgun (WGS) entry which is preliminary data.</text>
</comment>
<keyword evidence="1" id="KW-0812">Transmembrane</keyword>
<dbReference type="Pfam" id="PF14345">
    <property type="entry name" value="GDYXXLXY"/>
    <property type="match status" value="1"/>
</dbReference>
<keyword evidence="1" id="KW-0472">Membrane</keyword>
<gene>
    <name evidence="2" type="ORF">GCM10023331_31580</name>
</gene>
<evidence type="ECO:0000256" key="1">
    <source>
        <dbReference type="SAM" id="Phobius"/>
    </source>
</evidence>
<dbReference type="Proteomes" id="UP001500298">
    <property type="component" value="Unassembled WGS sequence"/>
</dbReference>
<name>A0ABP9DFU4_9BACT</name>
<evidence type="ECO:0000313" key="2">
    <source>
        <dbReference type="EMBL" id="GAA4844393.1"/>
    </source>
</evidence>
<evidence type="ECO:0000313" key="3">
    <source>
        <dbReference type="Proteomes" id="UP001500298"/>
    </source>
</evidence>